<gene>
    <name evidence="2" type="ORF">CC1G_14520</name>
</gene>
<reference evidence="2 3" key="1">
    <citation type="journal article" date="2010" name="Proc. Natl. Acad. Sci. U.S.A.">
        <title>Insights into evolution of multicellular fungi from the assembled chromosomes of the mushroom Coprinopsis cinerea (Coprinus cinereus).</title>
        <authorList>
            <person name="Stajich J.E."/>
            <person name="Wilke S.K."/>
            <person name="Ahren D."/>
            <person name="Au C.H."/>
            <person name="Birren B.W."/>
            <person name="Borodovsky M."/>
            <person name="Burns C."/>
            <person name="Canback B."/>
            <person name="Casselton L.A."/>
            <person name="Cheng C.K."/>
            <person name="Deng J."/>
            <person name="Dietrich F.S."/>
            <person name="Fargo D.C."/>
            <person name="Farman M.L."/>
            <person name="Gathman A.C."/>
            <person name="Goldberg J."/>
            <person name="Guigo R."/>
            <person name="Hoegger P.J."/>
            <person name="Hooker J.B."/>
            <person name="Huggins A."/>
            <person name="James T.Y."/>
            <person name="Kamada T."/>
            <person name="Kilaru S."/>
            <person name="Kodira C."/>
            <person name="Kues U."/>
            <person name="Kupfer D."/>
            <person name="Kwan H.S."/>
            <person name="Lomsadze A."/>
            <person name="Li W."/>
            <person name="Lilly W.W."/>
            <person name="Ma L.J."/>
            <person name="Mackey A.J."/>
            <person name="Manning G."/>
            <person name="Martin F."/>
            <person name="Muraguchi H."/>
            <person name="Natvig D.O."/>
            <person name="Palmerini H."/>
            <person name="Ramesh M.A."/>
            <person name="Rehmeyer C.J."/>
            <person name="Roe B.A."/>
            <person name="Shenoy N."/>
            <person name="Stanke M."/>
            <person name="Ter-Hovhannisyan V."/>
            <person name="Tunlid A."/>
            <person name="Velagapudi R."/>
            <person name="Vision T.J."/>
            <person name="Zeng Q."/>
            <person name="Zolan M.E."/>
            <person name="Pukkila P.J."/>
        </authorList>
    </citation>
    <scope>NUCLEOTIDE SEQUENCE [LARGE SCALE GENOMIC DNA]</scope>
    <source>
        <strain evidence="3">Okayama-7 / 130 / ATCC MYA-4618 / FGSC 9003</strain>
    </source>
</reference>
<dbReference type="InParanoid" id="A8NW51"/>
<dbReference type="RefSeq" id="XP_001836830.1">
    <property type="nucleotide sequence ID" value="XM_001836778.1"/>
</dbReference>
<evidence type="ECO:0000256" key="1">
    <source>
        <dbReference type="SAM" id="MobiDB-lite"/>
    </source>
</evidence>
<accession>A8NW51</accession>
<feature type="compositionally biased region" description="Polar residues" evidence="1">
    <location>
        <begin position="44"/>
        <end position="56"/>
    </location>
</feature>
<feature type="compositionally biased region" description="Basic and acidic residues" evidence="1">
    <location>
        <begin position="30"/>
        <end position="42"/>
    </location>
</feature>
<keyword evidence="3" id="KW-1185">Reference proteome</keyword>
<dbReference type="AlphaFoldDB" id="A8NW51"/>
<protein>
    <submittedName>
        <fullName evidence="2">Uncharacterized protein</fullName>
    </submittedName>
</protein>
<evidence type="ECO:0000313" key="3">
    <source>
        <dbReference type="Proteomes" id="UP000001861"/>
    </source>
</evidence>
<dbReference type="GeneID" id="6013382"/>
<evidence type="ECO:0000313" key="2">
    <source>
        <dbReference type="EMBL" id="EAU85047.1"/>
    </source>
</evidence>
<dbReference type="VEuPathDB" id="FungiDB:CC1G_14520"/>
<feature type="region of interest" description="Disordered" evidence="1">
    <location>
        <begin position="1"/>
        <end position="98"/>
    </location>
</feature>
<dbReference type="EMBL" id="AACS02000004">
    <property type="protein sequence ID" value="EAU85047.1"/>
    <property type="molecule type" value="Genomic_DNA"/>
</dbReference>
<dbReference type="Proteomes" id="UP000001861">
    <property type="component" value="Unassembled WGS sequence"/>
</dbReference>
<dbReference type="KEGG" id="cci:CC1G_14520"/>
<comment type="caution">
    <text evidence="2">The sequence shown here is derived from an EMBL/GenBank/DDBJ whole genome shotgun (WGS) entry which is preliminary data.</text>
</comment>
<name>A8NW51_COPC7</name>
<organism evidence="2 3">
    <name type="scientific">Coprinopsis cinerea (strain Okayama-7 / 130 / ATCC MYA-4618 / FGSC 9003)</name>
    <name type="common">Inky cap fungus</name>
    <name type="synonym">Hormographiella aspergillata</name>
    <dbReference type="NCBI Taxonomy" id="240176"/>
    <lineage>
        <taxon>Eukaryota</taxon>
        <taxon>Fungi</taxon>
        <taxon>Dikarya</taxon>
        <taxon>Basidiomycota</taxon>
        <taxon>Agaricomycotina</taxon>
        <taxon>Agaricomycetes</taxon>
        <taxon>Agaricomycetidae</taxon>
        <taxon>Agaricales</taxon>
        <taxon>Agaricineae</taxon>
        <taxon>Psathyrellaceae</taxon>
        <taxon>Coprinopsis</taxon>
    </lineage>
</organism>
<proteinExistence type="predicted"/>
<sequence>MTTKTSQTPDPVLYLDPHEVERSATLASDRVGHIPADEDKIEVSPQSDAGSPSPSTDLPRPAPRSKSTAGKAPTRLPRPGPRSKTSLKPSKKQATIHRSLFPMIEQRRRDRQLAARAAGHAAIARLKYRSVVSRLQQLSNTLFTIDDILNADDRDNSDKVNDAIKVVEQEIGGECLWDSADSDCASLGGIPSDSD</sequence>